<reference evidence="13 14" key="1">
    <citation type="journal article" date="2016" name="Nat. Commun.">
        <title>Thousands of microbial genomes shed light on interconnected biogeochemical processes in an aquifer system.</title>
        <authorList>
            <person name="Anantharaman K."/>
            <person name="Brown C.T."/>
            <person name="Hug L.A."/>
            <person name="Sharon I."/>
            <person name="Castelle C.J."/>
            <person name="Probst A.J."/>
            <person name="Thomas B.C."/>
            <person name="Singh A."/>
            <person name="Wilkins M.J."/>
            <person name="Karaoz U."/>
            <person name="Brodie E.L."/>
            <person name="Williams K.H."/>
            <person name="Hubbard S.S."/>
            <person name="Banfield J.F."/>
        </authorList>
    </citation>
    <scope>NUCLEOTIDE SEQUENCE [LARGE SCALE GENOMIC DNA]</scope>
</reference>
<comment type="caution">
    <text evidence="13">The sequence shown here is derived from an EMBL/GenBank/DDBJ whole genome shotgun (WGS) entry which is preliminary data.</text>
</comment>
<protein>
    <recommendedName>
        <fullName evidence="10">L-threonylcarbamoyladenylate synthase</fullName>
        <ecNumber evidence="3">2.7.7.87</ecNumber>
    </recommendedName>
    <alternativeName>
        <fullName evidence="10">L-threonylcarbamoyladenylate synthase</fullName>
    </alternativeName>
</protein>
<dbReference type="InterPro" id="IPR006070">
    <property type="entry name" value="Sua5-like_dom"/>
</dbReference>
<evidence type="ECO:0000256" key="2">
    <source>
        <dbReference type="ARBA" id="ARBA00007663"/>
    </source>
</evidence>
<evidence type="ECO:0000256" key="3">
    <source>
        <dbReference type="ARBA" id="ARBA00012584"/>
    </source>
</evidence>
<keyword evidence="7" id="KW-0548">Nucleotidyltransferase</keyword>
<dbReference type="EMBL" id="MHOT01000016">
    <property type="protein sequence ID" value="OGZ69000.1"/>
    <property type="molecule type" value="Genomic_DNA"/>
</dbReference>
<dbReference type="GO" id="GO:0000049">
    <property type="term" value="F:tRNA binding"/>
    <property type="evidence" value="ECO:0007669"/>
    <property type="project" value="TreeGrafter"/>
</dbReference>
<keyword evidence="4" id="KW-0963">Cytoplasm</keyword>
<proteinExistence type="inferred from homology"/>
<evidence type="ECO:0000313" key="13">
    <source>
        <dbReference type="EMBL" id="OGZ69000.1"/>
    </source>
</evidence>
<name>A0A1G2I3L0_9BACT</name>
<dbReference type="PANTHER" id="PTHR17490">
    <property type="entry name" value="SUA5"/>
    <property type="match status" value="1"/>
</dbReference>
<evidence type="ECO:0000256" key="6">
    <source>
        <dbReference type="ARBA" id="ARBA00022694"/>
    </source>
</evidence>
<dbReference type="Proteomes" id="UP000178820">
    <property type="component" value="Unassembled WGS sequence"/>
</dbReference>
<comment type="subcellular location">
    <subcellularLocation>
        <location evidence="1">Cytoplasm</location>
    </subcellularLocation>
</comment>
<evidence type="ECO:0000256" key="5">
    <source>
        <dbReference type="ARBA" id="ARBA00022679"/>
    </source>
</evidence>
<comment type="similarity">
    <text evidence="2">Belongs to the SUA5 family.</text>
</comment>
<dbReference type="EC" id="2.7.7.87" evidence="3"/>
<feature type="domain" description="YrdC-like" evidence="12">
    <location>
        <begin position="8"/>
        <end position="190"/>
    </location>
</feature>
<organism evidence="13 14">
    <name type="scientific">Candidatus Staskawiczbacteria bacterium RIFCSPHIGHO2_02_FULL_42_22</name>
    <dbReference type="NCBI Taxonomy" id="1802207"/>
    <lineage>
        <taxon>Bacteria</taxon>
        <taxon>Candidatus Staskawicziibacteriota</taxon>
    </lineage>
</organism>
<evidence type="ECO:0000256" key="11">
    <source>
        <dbReference type="ARBA" id="ARBA00048366"/>
    </source>
</evidence>
<dbReference type="GO" id="GO:0003725">
    <property type="term" value="F:double-stranded RNA binding"/>
    <property type="evidence" value="ECO:0007669"/>
    <property type="project" value="InterPro"/>
</dbReference>
<dbReference type="GO" id="GO:0005524">
    <property type="term" value="F:ATP binding"/>
    <property type="evidence" value="ECO:0007669"/>
    <property type="project" value="UniProtKB-KW"/>
</dbReference>
<dbReference type="InterPro" id="IPR017945">
    <property type="entry name" value="DHBP_synth_RibB-like_a/b_dom"/>
</dbReference>
<evidence type="ECO:0000256" key="1">
    <source>
        <dbReference type="ARBA" id="ARBA00004496"/>
    </source>
</evidence>
<dbReference type="PANTHER" id="PTHR17490:SF16">
    <property type="entry name" value="THREONYLCARBAMOYL-AMP SYNTHASE"/>
    <property type="match status" value="1"/>
</dbReference>
<dbReference type="SUPFAM" id="SSF55821">
    <property type="entry name" value="YrdC/RibB"/>
    <property type="match status" value="1"/>
</dbReference>
<evidence type="ECO:0000256" key="4">
    <source>
        <dbReference type="ARBA" id="ARBA00022490"/>
    </source>
</evidence>
<keyword evidence="6" id="KW-0819">tRNA processing</keyword>
<dbReference type="GO" id="GO:0006450">
    <property type="term" value="P:regulation of translational fidelity"/>
    <property type="evidence" value="ECO:0007669"/>
    <property type="project" value="TreeGrafter"/>
</dbReference>
<dbReference type="GO" id="GO:0061710">
    <property type="term" value="F:L-threonylcarbamoyladenylate synthase"/>
    <property type="evidence" value="ECO:0007669"/>
    <property type="project" value="UniProtKB-EC"/>
</dbReference>
<dbReference type="InterPro" id="IPR050156">
    <property type="entry name" value="TC-AMP_synthase_SUA5"/>
</dbReference>
<evidence type="ECO:0000256" key="10">
    <source>
        <dbReference type="ARBA" id="ARBA00029774"/>
    </source>
</evidence>
<dbReference type="GO" id="GO:0005737">
    <property type="term" value="C:cytoplasm"/>
    <property type="evidence" value="ECO:0007669"/>
    <property type="project" value="UniProtKB-SubCell"/>
</dbReference>
<comment type="catalytic activity">
    <reaction evidence="11">
        <text>L-threonine + hydrogencarbonate + ATP = L-threonylcarbamoyladenylate + diphosphate + H2O</text>
        <dbReference type="Rhea" id="RHEA:36407"/>
        <dbReference type="ChEBI" id="CHEBI:15377"/>
        <dbReference type="ChEBI" id="CHEBI:17544"/>
        <dbReference type="ChEBI" id="CHEBI:30616"/>
        <dbReference type="ChEBI" id="CHEBI:33019"/>
        <dbReference type="ChEBI" id="CHEBI:57926"/>
        <dbReference type="ChEBI" id="CHEBI:73682"/>
        <dbReference type="EC" id="2.7.7.87"/>
    </reaction>
</comment>
<gene>
    <name evidence="13" type="ORF">A3D44_00350</name>
</gene>
<keyword evidence="9" id="KW-0067">ATP-binding</keyword>
<dbReference type="AlphaFoldDB" id="A0A1G2I3L0"/>
<dbReference type="NCBIfam" id="TIGR00057">
    <property type="entry name" value="L-threonylcarbamoyladenylate synthase"/>
    <property type="match status" value="1"/>
</dbReference>
<dbReference type="Gene3D" id="3.90.870.10">
    <property type="entry name" value="DHBP synthase"/>
    <property type="match status" value="1"/>
</dbReference>
<keyword evidence="5" id="KW-0808">Transferase</keyword>
<accession>A0A1G2I3L0</accession>
<evidence type="ECO:0000313" key="14">
    <source>
        <dbReference type="Proteomes" id="UP000178820"/>
    </source>
</evidence>
<dbReference type="Pfam" id="PF01300">
    <property type="entry name" value="Sua5_yciO_yrdC"/>
    <property type="match status" value="1"/>
</dbReference>
<keyword evidence="8" id="KW-0547">Nucleotide-binding</keyword>
<evidence type="ECO:0000256" key="8">
    <source>
        <dbReference type="ARBA" id="ARBA00022741"/>
    </source>
</evidence>
<evidence type="ECO:0000256" key="7">
    <source>
        <dbReference type="ARBA" id="ARBA00022695"/>
    </source>
</evidence>
<evidence type="ECO:0000259" key="12">
    <source>
        <dbReference type="PROSITE" id="PS51163"/>
    </source>
</evidence>
<evidence type="ECO:0000256" key="9">
    <source>
        <dbReference type="ARBA" id="ARBA00022840"/>
    </source>
</evidence>
<dbReference type="STRING" id="1802207.A3D44_00350"/>
<dbReference type="PROSITE" id="PS51163">
    <property type="entry name" value="YRDC"/>
    <property type="match status" value="1"/>
</dbReference>
<dbReference type="GO" id="GO:0008033">
    <property type="term" value="P:tRNA processing"/>
    <property type="evidence" value="ECO:0007669"/>
    <property type="project" value="UniProtKB-KW"/>
</dbReference>
<sequence length="190" mass="21361">MKIIKPSLRAAAAAAALLKKGSVVICPTDTVYGFLADATNERAVDAIYKIKKRPRKKPLSLFVRNIAMAEEMAIINKQQRKMLKKFWPGEYTFILKRKPGIVLYGLDERTVAIRIPRYPFLSNLLKKIDRPLVQTSSNVSGQPPLQNIKDIIKIFSKETSIKAIIDGGDMKKGVPSKIINITSKLQKKIR</sequence>